<dbReference type="AlphaFoldDB" id="A0A061S8E4"/>
<name>A0A061S8E4_9CHLO</name>
<organism evidence="1">
    <name type="scientific">Tetraselmis sp. GSL018</name>
    <dbReference type="NCBI Taxonomy" id="582737"/>
    <lineage>
        <taxon>Eukaryota</taxon>
        <taxon>Viridiplantae</taxon>
        <taxon>Chlorophyta</taxon>
        <taxon>core chlorophytes</taxon>
        <taxon>Chlorodendrophyceae</taxon>
        <taxon>Chlorodendrales</taxon>
        <taxon>Chlorodendraceae</taxon>
        <taxon>Tetraselmis</taxon>
    </lineage>
</organism>
<feature type="non-terminal residue" evidence="1">
    <location>
        <position position="68"/>
    </location>
</feature>
<evidence type="ECO:0000313" key="1">
    <source>
        <dbReference type="EMBL" id="JAC79120.1"/>
    </source>
</evidence>
<reference evidence="1" key="1">
    <citation type="submission" date="2014-05" db="EMBL/GenBank/DDBJ databases">
        <title>The transcriptome of the halophilic microalga Tetraselmis sp. GSL018 isolated from the Great Salt Lake, Utah.</title>
        <authorList>
            <person name="Jinkerson R.E."/>
            <person name="D'Adamo S."/>
            <person name="Posewitz M.C."/>
        </authorList>
    </citation>
    <scope>NUCLEOTIDE SEQUENCE</scope>
    <source>
        <strain evidence="1">GSL018</strain>
    </source>
</reference>
<accession>A0A061S8E4</accession>
<sequence length="68" mass="7787">RERERERERESVKAGCRQLAARVARRTSAILRPARTRHRCLFSSPSLFSSATPPFQIATMVEWQPSCG</sequence>
<protein>
    <submittedName>
        <fullName evidence="1">Uncharacterized protein</fullName>
    </submittedName>
</protein>
<feature type="non-terminal residue" evidence="1">
    <location>
        <position position="1"/>
    </location>
</feature>
<gene>
    <name evidence="1" type="ORF">TSPGSL018_13478</name>
</gene>
<dbReference type="EMBL" id="GBEZ01006263">
    <property type="protein sequence ID" value="JAC79120.1"/>
    <property type="molecule type" value="Transcribed_RNA"/>
</dbReference>
<proteinExistence type="predicted"/>